<keyword evidence="5 8" id="KW-0457">Lysine biosynthesis</keyword>
<dbReference type="GO" id="GO:0005829">
    <property type="term" value="C:cytosol"/>
    <property type="evidence" value="ECO:0007669"/>
    <property type="project" value="TreeGrafter"/>
</dbReference>
<dbReference type="InterPro" id="IPR001653">
    <property type="entry name" value="DAP_epimerase_DapF"/>
</dbReference>
<evidence type="ECO:0000313" key="10">
    <source>
        <dbReference type="EMBL" id="RNM31210.1"/>
    </source>
</evidence>
<organism evidence="10 11">
    <name type="scientific">Absicoccus porci</name>
    <dbReference type="NCBI Taxonomy" id="2486576"/>
    <lineage>
        <taxon>Bacteria</taxon>
        <taxon>Bacillati</taxon>
        <taxon>Bacillota</taxon>
        <taxon>Erysipelotrichia</taxon>
        <taxon>Erysipelotrichales</taxon>
        <taxon>Erysipelotrichaceae</taxon>
        <taxon>Absicoccus</taxon>
    </lineage>
</organism>
<evidence type="ECO:0000256" key="1">
    <source>
        <dbReference type="ARBA" id="ARBA00005196"/>
    </source>
</evidence>
<dbReference type="InterPro" id="IPR018510">
    <property type="entry name" value="DAP_epimerase_AS"/>
</dbReference>
<dbReference type="HAMAP" id="MF_00197">
    <property type="entry name" value="DAP_epimerase"/>
    <property type="match status" value="1"/>
</dbReference>
<feature type="active site" description="Proton acceptor" evidence="8">
    <location>
        <position position="199"/>
    </location>
</feature>
<feature type="active site" description="Proton donor" evidence="8">
    <location>
        <position position="71"/>
    </location>
</feature>
<dbReference type="SUPFAM" id="SSF54506">
    <property type="entry name" value="Diaminopimelate epimerase-like"/>
    <property type="match status" value="2"/>
</dbReference>
<dbReference type="EC" id="5.1.1.7" evidence="3 8"/>
<dbReference type="PANTHER" id="PTHR31689">
    <property type="entry name" value="DIAMINOPIMELATE EPIMERASE, CHLOROPLASTIC"/>
    <property type="match status" value="1"/>
</dbReference>
<evidence type="ECO:0000256" key="5">
    <source>
        <dbReference type="ARBA" id="ARBA00023154"/>
    </source>
</evidence>
<accession>A0A3N0I3Y4</accession>
<evidence type="ECO:0000256" key="9">
    <source>
        <dbReference type="PROSITE-ProRule" id="PRU10125"/>
    </source>
</evidence>
<dbReference type="GO" id="GO:0009089">
    <property type="term" value="P:lysine biosynthetic process via diaminopimelate"/>
    <property type="evidence" value="ECO:0007669"/>
    <property type="project" value="UniProtKB-UniRule"/>
</dbReference>
<comment type="caution">
    <text evidence="10">The sequence shown here is derived from an EMBL/GenBank/DDBJ whole genome shotgun (WGS) entry which is preliminary data.</text>
</comment>
<reference evidence="10 11" key="1">
    <citation type="submission" date="2018-11" db="EMBL/GenBank/DDBJ databases">
        <title>Clostridium sp. nov., a member of the family Erysipelotrichaceae isolated from pig faeces.</title>
        <authorList>
            <person name="Chang Y.-H."/>
        </authorList>
    </citation>
    <scope>NUCLEOTIDE SEQUENCE [LARGE SCALE GENOMIC DNA]</scope>
    <source>
        <strain evidence="10 11">YH-panp20</strain>
    </source>
</reference>
<proteinExistence type="inferred from homology"/>
<evidence type="ECO:0000313" key="11">
    <source>
        <dbReference type="Proteomes" id="UP000276568"/>
    </source>
</evidence>
<dbReference type="AlphaFoldDB" id="A0A3N0I3Y4"/>
<comment type="similarity">
    <text evidence="2 8">Belongs to the diaminopimelate epimerase family.</text>
</comment>
<feature type="binding site" evidence="8">
    <location>
        <position position="172"/>
    </location>
    <ligand>
        <name>substrate</name>
    </ligand>
</feature>
<comment type="subunit">
    <text evidence="8">Homodimer.</text>
</comment>
<dbReference type="Pfam" id="PF01678">
    <property type="entry name" value="DAP_epimerase"/>
    <property type="match status" value="2"/>
</dbReference>
<evidence type="ECO:0000256" key="8">
    <source>
        <dbReference type="HAMAP-Rule" id="MF_00197"/>
    </source>
</evidence>
<comment type="pathway">
    <text evidence="1 8">Amino-acid biosynthesis; L-lysine biosynthesis via DAP pathway; DL-2,6-diaminopimelate from LL-2,6-diaminopimelate: step 1/1.</text>
</comment>
<keyword evidence="6 8" id="KW-0413">Isomerase</keyword>
<feature type="binding site" evidence="8">
    <location>
        <begin position="72"/>
        <end position="73"/>
    </location>
    <ligand>
        <name>substrate</name>
    </ligand>
</feature>
<dbReference type="EMBL" id="RJQC01000001">
    <property type="protein sequence ID" value="RNM31210.1"/>
    <property type="molecule type" value="Genomic_DNA"/>
</dbReference>
<protein>
    <recommendedName>
        <fullName evidence="3 8">Diaminopimelate epimerase</fullName>
        <shortName evidence="8">DAP epimerase</shortName>
        <ecNumber evidence="3 8">5.1.1.7</ecNumber>
    </recommendedName>
    <alternativeName>
        <fullName evidence="8">PLP-independent amino acid racemase</fullName>
    </alternativeName>
</protein>
<dbReference type="PANTHER" id="PTHR31689:SF0">
    <property type="entry name" value="DIAMINOPIMELATE EPIMERASE"/>
    <property type="match status" value="1"/>
</dbReference>
<feature type="binding site" evidence="8">
    <location>
        <begin position="190"/>
        <end position="191"/>
    </location>
    <ligand>
        <name>substrate</name>
    </ligand>
</feature>
<name>A0A3N0I3Y4_9FIRM</name>
<evidence type="ECO:0000256" key="2">
    <source>
        <dbReference type="ARBA" id="ARBA00010219"/>
    </source>
</evidence>
<dbReference type="GO" id="GO:0008837">
    <property type="term" value="F:diaminopimelate epimerase activity"/>
    <property type="evidence" value="ECO:0007669"/>
    <property type="project" value="UniProtKB-UniRule"/>
</dbReference>
<keyword evidence="4 8" id="KW-0028">Amino-acid biosynthesis</keyword>
<gene>
    <name evidence="8 10" type="primary">dapF</name>
    <name evidence="10" type="ORF">EDX97_01175</name>
</gene>
<evidence type="ECO:0000256" key="6">
    <source>
        <dbReference type="ARBA" id="ARBA00023235"/>
    </source>
</evidence>
<dbReference type="PROSITE" id="PS01326">
    <property type="entry name" value="DAP_EPIMERASE"/>
    <property type="match status" value="1"/>
</dbReference>
<evidence type="ECO:0000256" key="4">
    <source>
        <dbReference type="ARBA" id="ARBA00022605"/>
    </source>
</evidence>
<sequence>MKSIPITKYHGLGNDFIITRYSYVENEDIVSFIRSVCDRHTGIGADGAIFVKTNPLEMVYYNQDGSRAPMCGNGIRCFAKYCFDENIDRSEKLVVQTLAGKKVVYRQSEDPFLVRVDMGYAEEYKDKWPIQIGPHTCYSGFVSTVHTVLFEPWDQTVGHDICHDPNYPEQTNVNFVQIQDPTHLSIRTYERGCGPTLACGTGVCASVYTAYTLGKCANSVNVQLIKGQLHIDIDPDGRIFMTGPAQKILEGETA</sequence>
<dbReference type="Gene3D" id="3.10.310.10">
    <property type="entry name" value="Diaminopimelate Epimerase, Chain A, domain 1"/>
    <property type="match status" value="2"/>
</dbReference>
<comment type="subcellular location">
    <subcellularLocation>
        <location evidence="8">Cytoplasm</location>
    </subcellularLocation>
</comment>
<dbReference type="OrthoDB" id="9805408at2"/>
<comment type="function">
    <text evidence="8">Catalyzes the stereoinversion of LL-2,6-diaminopimelate (L,L-DAP) to meso-diaminopimelate (meso-DAP), a precursor of L-lysine and an essential component of the bacterial peptidoglycan.</text>
</comment>
<feature type="active site" evidence="9">
    <location>
        <position position="71"/>
    </location>
</feature>
<feature type="binding site" evidence="8">
    <location>
        <begin position="200"/>
        <end position="201"/>
    </location>
    <ligand>
        <name>substrate</name>
    </ligand>
</feature>
<dbReference type="NCBIfam" id="TIGR00652">
    <property type="entry name" value="DapF"/>
    <property type="match status" value="1"/>
</dbReference>
<comment type="catalytic activity">
    <reaction evidence="7 8">
        <text>(2S,6S)-2,6-diaminopimelate = meso-2,6-diaminopimelate</text>
        <dbReference type="Rhea" id="RHEA:15393"/>
        <dbReference type="ChEBI" id="CHEBI:57609"/>
        <dbReference type="ChEBI" id="CHEBI:57791"/>
        <dbReference type="EC" id="5.1.1.7"/>
    </reaction>
</comment>
<keyword evidence="8" id="KW-0963">Cytoplasm</keyword>
<dbReference type="RefSeq" id="WP_128519375.1">
    <property type="nucleotide sequence ID" value="NZ_RJQC01000001.1"/>
</dbReference>
<comment type="caution">
    <text evidence="8">Lacks conserved residue(s) required for the propagation of feature annotation.</text>
</comment>
<evidence type="ECO:0000256" key="7">
    <source>
        <dbReference type="ARBA" id="ARBA00051712"/>
    </source>
</evidence>
<keyword evidence="11" id="KW-1185">Reference proteome</keyword>
<evidence type="ECO:0000256" key="3">
    <source>
        <dbReference type="ARBA" id="ARBA00013080"/>
    </source>
</evidence>
<dbReference type="UniPathway" id="UPA00034">
    <property type="reaction ID" value="UER00025"/>
</dbReference>
<feature type="site" description="Could be important to modulate the pK values of the two catalytic cysteine residues" evidence="8">
    <location>
        <position position="190"/>
    </location>
</feature>
<feature type="binding site" evidence="8">
    <location>
        <position position="62"/>
    </location>
    <ligand>
        <name>substrate</name>
    </ligand>
</feature>
<dbReference type="Proteomes" id="UP000276568">
    <property type="component" value="Unassembled WGS sequence"/>
</dbReference>
<feature type="site" description="Could be important to modulate the pK values of the two catalytic cysteine residues" evidence="8">
    <location>
        <position position="146"/>
    </location>
</feature>
<feature type="binding site" evidence="8">
    <location>
        <position position="14"/>
    </location>
    <ligand>
        <name>substrate</name>
    </ligand>
</feature>